<dbReference type="EMBL" id="CAJGYO010000008">
    <property type="protein sequence ID" value="CAD6249027.1"/>
    <property type="molecule type" value="Genomic_DNA"/>
</dbReference>
<reference evidence="2" key="1">
    <citation type="submission" date="2020-10" db="EMBL/GenBank/DDBJ databases">
        <authorList>
            <person name="Han B."/>
            <person name="Lu T."/>
            <person name="Zhao Q."/>
            <person name="Huang X."/>
            <person name="Zhao Y."/>
        </authorList>
    </citation>
    <scope>NUCLEOTIDE SEQUENCE</scope>
</reference>
<organism evidence="2 3">
    <name type="scientific">Miscanthus lutarioriparius</name>
    <dbReference type="NCBI Taxonomy" id="422564"/>
    <lineage>
        <taxon>Eukaryota</taxon>
        <taxon>Viridiplantae</taxon>
        <taxon>Streptophyta</taxon>
        <taxon>Embryophyta</taxon>
        <taxon>Tracheophyta</taxon>
        <taxon>Spermatophyta</taxon>
        <taxon>Magnoliopsida</taxon>
        <taxon>Liliopsida</taxon>
        <taxon>Poales</taxon>
        <taxon>Poaceae</taxon>
        <taxon>PACMAD clade</taxon>
        <taxon>Panicoideae</taxon>
        <taxon>Andropogonodae</taxon>
        <taxon>Andropogoneae</taxon>
        <taxon>Saccharinae</taxon>
        <taxon>Miscanthus</taxon>
    </lineage>
</organism>
<comment type="caution">
    <text evidence="2">The sequence shown here is derived from an EMBL/GenBank/DDBJ whole genome shotgun (WGS) entry which is preliminary data.</text>
</comment>
<feature type="compositionally biased region" description="Basic and acidic residues" evidence="1">
    <location>
        <begin position="52"/>
        <end position="67"/>
    </location>
</feature>
<protein>
    <submittedName>
        <fullName evidence="2">Uncharacterized protein</fullName>
    </submittedName>
</protein>
<evidence type="ECO:0000256" key="1">
    <source>
        <dbReference type="SAM" id="MobiDB-lite"/>
    </source>
</evidence>
<sequence length="357" mass="41240">MEQPKENENITEAARIMHLYNAWATLLNTDRDEVTKSSDGIFNKGSNLPRPPHLEDCRTNAERRSDEENYPLTRQVQRDKWTHQHPRNCSNPGLRFLVADWERLPGFGIGAQIAGMSGLLAIAMKEKRILVTNHYNRADHKGCKGASRSSWSCYFFPETSPDCCNRAFELMQSKACWADGTVKVKENYTSKEIWLGRIPRVWGKPWKYLQPTTEINGKLITNHRKMDRRWWAQATRYLMTFPTEYMCGLLNVARHSAFGLQATKLVLQNIQDDSPKVGTTRTKSDIERLVWSDHKPYIPRPLLSMHEYMELAGNMSKWFPSLKNIWLSTEMQELLTKQNITPIGVSTSQAWHAKEAI</sequence>
<evidence type="ECO:0000313" key="3">
    <source>
        <dbReference type="Proteomes" id="UP000604825"/>
    </source>
</evidence>
<dbReference type="AlphaFoldDB" id="A0A811PZJ6"/>
<evidence type="ECO:0000313" key="2">
    <source>
        <dbReference type="EMBL" id="CAD6249027.1"/>
    </source>
</evidence>
<dbReference type="OrthoDB" id="2014825at2759"/>
<dbReference type="GO" id="GO:0046921">
    <property type="term" value="F:alpha-(1-&gt;6)-fucosyltransferase activity"/>
    <property type="evidence" value="ECO:0007669"/>
    <property type="project" value="TreeGrafter"/>
</dbReference>
<proteinExistence type="predicted"/>
<accession>A0A811PZJ6</accession>
<gene>
    <name evidence="2" type="ORF">NCGR_LOCUS32887</name>
</gene>
<dbReference type="PANTHER" id="PTHR13132">
    <property type="entry name" value="ALPHA- 1,6 -FUCOSYLTRANSFERASE"/>
    <property type="match status" value="1"/>
</dbReference>
<dbReference type="Proteomes" id="UP000604825">
    <property type="component" value="Unassembled WGS sequence"/>
</dbReference>
<dbReference type="PANTHER" id="PTHR13132:SF29">
    <property type="entry name" value="ALPHA-(1,6)-FUCOSYLTRANSFERASE"/>
    <property type="match status" value="1"/>
</dbReference>
<keyword evidence="3" id="KW-1185">Reference proteome</keyword>
<name>A0A811PZJ6_9POAL</name>
<feature type="region of interest" description="Disordered" evidence="1">
    <location>
        <begin position="41"/>
        <end position="72"/>
    </location>
</feature>
<dbReference type="GO" id="GO:0006487">
    <property type="term" value="P:protein N-linked glycosylation"/>
    <property type="evidence" value="ECO:0007669"/>
    <property type="project" value="TreeGrafter"/>
</dbReference>